<organism evidence="1 2">
    <name type="scientific">Dreissena polymorpha</name>
    <name type="common">Zebra mussel</name>
    <name type="synonym">Mytilus polymorpha</name>
    <dbReference type="NCBI Taxonomy" id="45954"/>
    <lineage>
        <taxon>Eukaryota</taxon>
        <taxon>Metazoa</taxon>
        <taxon>Spiralia</taxon>
        <taxon>Lophotrochozoa</taxon>
        <taxon>Mollusca</taxon>
        <taxon>Bivalvia</taxon>
        <taxon>Autobranchia</taxon>
        <taxon>Heteroconchia</taxon>
        <taxon>Euheterodonta</taxon>
        <taxon>Imparidentia</taxon>
        <taxon>Neoheterodontei</taxon>
        <taxon>Myida</taxon>
        <taxon>Dreissenoidea</taxon>
        <taxon>Dreissenidae</taxon>
        <taxon>Dreissena</taxon>
    </lineage>
</organism>
<comment type="caution">
    <text evidence="1">The sequence shown here is derived from an EMBL/GenBank/DDBJ whole genome shotgun (WGS) entry which is preliminary data.</text>
</comment>
<proteinExistence type="predicted"/>
<dbReference type="AlphaFoldDB" id="A0A9D4S3Q1"/>
<keyword evidence="2" id="KW-1185">Reference proteome</keyword>
<dbReference type="Proteomes" id="UP000828390">
    <property type="component" value="Unassembled WGS sequence"/>
</dbReference>
<reference evidence="1" key="2">
    <citation type="submission" date="2020-11" db="EMBL/GenBank/DDBJ databases">
        <authorList>
            <person name="McCartney M.A."/>
            <person name="Auch B."/>
            <person name="Kono T."/>
            <person name="Mallez S."/>
            <person name="Becker A."/>
            <person name="Gohl D.M."/>
            <person name="Silverstein K.A.T."/>
            <person name="Koren S."/>
            <person name="Bechman K.B."/>
            <person name="Herman A."/>
            <person name="Abrahante J.E."/>
            <person name="Garbe J."/>
        </authorList>
    </citation>
    <scope>NUCLEOTIDE SEQUENCE</scope>
    <source>
        <strain evidence="1">Duluth1</strain>
        <tissue evidence="1">Whole animal</tissue>
    </source>
</reference>
<protein>
    <submittedName>
        <fullName evidence="1">Uncharacterized protein</fullName>
    </submittedName>
</protein>
<reference evidence="1" key="1">
    <citation type="journal article" date="2019" name="bioRxiv">
        <title>The Genome of the Zebra Mussel, Dreissena polymorpha: A Resource for Invasive Species Research.</title>
        <authorList>
            <person name="McCartney M.A."/>
            <person name="Auch B."/>
            <person name="Kono T."/>
            <person name="Mallez S."/>
            <person name="Zhang Y."/>
            <person name="Obille A."/>
            <person name="Becker A."/>
            <person name="Abrahante J.E."/>
            <person name="Garbe J."/>
            <person name="Badalamenti J.P."/>
            <person name="Herman A."/>
            <person name="Mangelson H."/>
            <person name="Liachko I."/>
            <person name="Sullivan S."/>
            <person name="Sone E.D."/>
            <person name="Koren S."/>
            <person name="Silverstein K.A.T."/>
            <person name="Beckman K.B."/>
            <person name="Gohl D.M."/>
        </authorList>
    </citation>
    <scope>NUCLEOTIDE SEQUENCE</scope>
    <source>
        <strain evidence="1">Duluth1</strain>
        <tissue evidence="1">Whole animal</tissue>
    </source>
</reference>
<name>A0A9D4S3Q1_DREPO</name>
<evidence type="ECO:0000313" key="2">
    <source>
        <dbReference type="Proteomes" id="UP000828390"/>
    </source>
</evidence>
<sequence length="131" mass="14600">MTQLYLPHFLVSSSVSVRRHLSESLLCVTQLYLPHFLVSASVSVRRHLSKSLLMYDPVVPTSFPSRSVPVSLSGDILARAFLCVTQLYLPHFPISASVPVRRHLSKSLLMYDPVIPTSFPGQCQCPCQETS</sequence>
<evidence type="ECO:0000313" key="1">
    <source>
        <dbReference type="EMBL" id="KAH3890611.1"/>
    </source>
</evidence>
<gene>
    <name evidence="1" type="ORF">DPMN_014696</name>
</gene>
<accession>A0A9D4S3Q1</accession>
<dbReference type="EMBL" id="JAIWYP010000001">
    <property type="protein sequence ID" value="KAH3890611.1"/>
    <property type="molecule type" value="Genomic_DNA"/>
</dbReference>